<evidence type="ECO:0000256" key="4">
    <source>
        <dbReference type="ARBA" id="ARBA00023136"/>
    </source>
</evidence>
<accession>A0ABU7TLV8</accession>
<evidence type="ECO:0000256" key="2">
    <source>
        <dbReference type="ARBA" id="ARBA00022692"/>
    </source>
</evidence>
<feature type="transmembrane region" description="Helical" evidence="5">
    <location>
        <begin position="18"/>
        <end position="39"/>
    </location>
</feature>
<comment type="subcellular location">
    <subcellularLocation>
        <location evidence="1">Membrane</location>
    </subcellularLocation>
</comment>
<evidence type="ECO:0000256" key="3">
    <source>
        <dbReference type="ARBA" id="ARBA00022989"/>
    </source>
</evidence>
<keyword evidence="2 5" id="KW-0812">Transmembrane</keyword>
<dbReference type="RefSeq" id="WP_331301289.1">
    <property type="nucleotide sequence ID" value="NZ_MLCA01000001.1"/>
</dbReference>
<feature type="domain" description="G-protein coupled receptors family 1 profile" evidence="6">
    <location>
        <begin position="1"/>
        <end position="114"/>
    </location>
</feature>
<dbReference type="EMBL" id="MLCA01000001">
    <property type="protein sequence ID" value="MEE7490265.1"/>
    <property type="molecule type" value="Genomic_DNA"/>
</dbReference>
<evidence type="ECO:0000313" key="7">
    <source>
        <dbReference type="EMBL" id="MEE7490265.1"/>
    </source>
</evidence>
<gene>
    <name evidence="7" type="ORF">MOTC310_07130</name>
</gene>
<dbReference type="SUPFAM" id="SSF81321">
    <property type="entry name" value="Family A G protein-coupled receptor-like"/>
    <property type="match status" value="1"/>
</dbReference>
<keyword evidence="4 5" id="KW-0472">Membrane</keyword>
<keyword evidence="8" id="KW-1185">Reference proteome</keyword>
<evidence type="ECO:0000259" key="6">
    <source>
        <dbReference type="PROSITE" id="PS50262"/>
    </source>
</evidence>
<dbReference type="Proteomes" id="UP001355206">
    <property type="component" value="Unassembled WGS sequence"/>
</dbReference>
<protein>
    <recommendedName>
        <fullName evidence="6">G-protein coupled receptors family 1 profile domain-containing protein</fullName>
    </recommendedName>
</protein>
<keyword evidence="3 5" id="KW-1133">Transmembrane helix</keyword>
<organism evidence="7 8">
    <name type="scientific">Methylobacterium oryzae</name>
    <dbReference type="NCBI Taxonomy" id="334852"/>
    <lineage>
        <taxon>Bacteria</taxon>
        <taxon>Pseudomonadati</taxon>
        <taxon>Pseudomonadota</taxon>
        <taxon>Alphaproteobacteria</taxon>
        <taxon>Hyphomicrobiales</taxon>
        <taxon>Methylobacteriaceae</taxon>
        <taxon>Methylobacterium</taxon>
    </lineage>
</organism>
<sequence length="114" mass="12597">MNILTTAPTSPSRRRPRVILILLLITWLPALPFAVGIALTSLTGCTVNEAGTRPCPVAGHDIGDLLYALTMTGWLLIPLLPFMALTLLLTVLQGLLMVVEAWRRRQRRASRGRR</sequence>
<evidence type="ECO:0000256" key="5">
    <source>
        <dbReference type="SAM" id="Phobius"/>
    </source>
</evidence>
<reference evidence="7 8" key="1">
    <citation type="journal article" date="2012" name="Genet. Mol. Biol.">
        <title>Analysis of 16S rRNA and mxaF genes revealing insights into Methylobacterium niche-specific plant association.</title>
        <authorList>
            <person name="Dourado M.N."/>
            <person name="Andreote F.D."/>
            <person name="Dini-Andreote F."/>
            <person name="Conti R."/>
            <person name="Araujo J.M."/>
            <person name="Araujo W.L."/>
        </authorList>
    </citation>
    <scope>NUCLEOTIDE SEQUENCE [LARGE SCALE GENOMIC DNA]</scope>
    <source>
        <strain evidence="7 8">TC3-10</strain>
    </source>
</reference>
<comment type="caution">
    <text evidence="7">The sequence shown here is derived from an EMBL/GenBank/DDBJ whole genome shotgun (WGS) entry which is preliminary data.</text>
</comment>
<name>A0ABU7TLV8_9HYPH</name>
<evidence type="ECO:0000256" key="1">
    <source>
        <dbReference type="ARBA" id="ARBA00004370"/>
    </source>
</evidence>
<evidence type="ECO:0000313" key="8">
    <source>
        <dbReference type="Proteomes" id="UP001355206"/>
    </source>
</evidence>
<proteinExistence type="predicted"/>
<feature type="transmembrane region" description="Helical" evidence="5">
    <location>
        <begin position="74"/>
        <end position="99"/>
    </location>
</feature>
<dbReference type="PROSITE" id="PS50262">
    <property type="entry name" value="G_PROTEIN_RECEP_F1_2"/>
    <property type="match status" value="1"/>
</dbReference>
<dbReference type="InterPro" id="IPR017452">
    <property type="entry name" value="GPCR_Rhodpsn_7TM"/>
</dbReference>